<evidence type="ECO:0000313" key="3">
    <source>
        <dbReference type="Proteomes" id="UP000016924"/>
    </source>
</evidence>
<proteinExistence type="predicted"/>
<feature type="region of interest" description="Disordered" evidence="1">
    <location>
        <begin position="1"/>
        <end position="57"/>
    </location>
</feature>
<accession>R7YQ72</accession>
<gene>
    <name evidence="2" type="ORF">W97_03290</name>
</gene>
<dbReference type="HOGENOM" id="CLU_1885644_0_0_1"/>
<feature type="compositionally biased region" description="Basic residues" evidence="1">
    <location>
        <begin position="23"/>
        <end position="33"/>
    </location>
</feature>
<dbReference type="Proteomes" id="UP000016924">
    <property type="component" value="Unassembled WGS sequence"/>
</dbReference>
<dbReference type="OMA" id="HEYNDVA"/>
<dbReference type="EMBL" id="JH767566">
    <property type="protein sequence ID" value="EON64060.1"/>
    <property type="molecule type" value="Genomic_DNA"/>
</dbReference>
<name>R7YQ72_CONA1</name>
<evidence type="ECO:0000256" key="1">
    <source>
        <dbReference type="SAM" id="MobiDB-lite"/>
    </source>
</evidence>
<organism evidence="2 3">
    <name type="scientific">Coniosporium apollinis (strain CBS 100218)</name>
    <name type="common">Rock-inhabiting black yeast</name>
    <dbReference type="NCBI Taxonomy" id="1168221"/>
    <lineage>
        <taxon>Eukaryota</taxon>
        <taxon>Fungi</taxon>
        <taxon>Dikarya</taxon>
        <taxon>Ascomycota</taxon>
        <taxon>Pezizomycotina</taxon>
        <taxon>Dothideomycetes</taxon>
        <taxon>Dothideomycetes incertae sedis</taxon>
        <taxon>Coniosporium</taxon>
    </lineage>
</organism>
<reference evidence="3" key="1">
    <citation type="submission" date="2012-06" db="EMBL/GenBank/DDBJ databases">
        <title>The genome sequence of Coniosporium apollinis CBS 100218.</title>
        <authorList>
            <consortium name="The Broad Institute Genome Sequencing Platform"/>
            <person name="Cuomo C."/>
            <person name="Gorbushina A."/>
            <person name="Noack S."/>
            <person name="Walker B."/>
            <person name="Young S.K."/>
            <person name="Zeng Q."/>
            <person name="Gargeya S."/>
            <person name="Fitzgerald M."/>
            <person name="Haas B."/>
            <person name="Abouelleil A."/>
            <person name="Alvarado L."/>
            <person name="Arachchi H.M."/>
            <person name="Berlin A.M."/>
            <person name="Chapman S.B."/>
            <person name="Goldberg J."/>
            <person name="Griggs A."/>
            <person name="Gujja S."/>
            <person name="Hansen M."/>
            <person name="Howarth C."/>
            <person name="Imamovic A."/>
            <person name="Larimer J."/>
            <person name="McCowan C."/>
            <person name="Montmayeur A."/>
            <person name="Murphy C."/>
            <person name="Neiman D."/>
            <person name="Pearson M."/>
            <person name="Priest M."/>
            <person name="Roberts A."/>
            <person name="Saif S."/>
            <person name="Shea T."/>
            <person name="Sisk P."/>
            <person name="Sykes S."/>
            <person name="Wortman J."/>
            <person name="Nusbaum C."/>
            <person name="Birren B."/>
        </authorList>
    </citation>
    <scope>NUCLEOTIDE SEQUENCE [LARGE SCALE GENOMIC DNA]</scope>
    <source>
        <strain evidence="3">CBS 100218</strain>
    </source>
</reference>
<evidence type="ECO:0000313" key="2">
    <source>
        <dbReference type="EMBL" id="EON64060.1"/>
    </source>
</evidence>
<dbReference type="AlphaFoldDB" id="R7YQ72"/>
<sequence length="135" mass="15076">MKRVHEYNDVAAEGDESSPGVPTKRKQGTRKRKSAADGEEQVDKRQRTAPGKIPNAANSMLAIQKQRQLHFQRLYAEFNTRLSALQQRLEVIQGPLDFPSDIAADVAMLDNLKQQVTEMSSNQPPLIHLVSSLPT</sequence>
<protein>
    <submittedName>
        <fullName evidence="2">Uncharacterized protein</fullName>
    </submittedName>
</protein>
<dbReference type="GeneID" id="19900601"/>
<dbReference type="RefSeq" id="XP_007779377.1">
    <property type="nucleotide sequence ID" value="XM_007781187.1"/>
</dbReference>
<keyword evidence="3" id="KW-1185">Reference proteome</keyword>